<sequence length="262" mass="30464">MQEEQSKKVDPMDAFRKKEDYREACQKLDGLHSQNKENDETKYLMLFKKQETSKKDLCVIIRVYNGNMLWMQKIDRAALDEMILKTDIKGTYSSFCELIRFAISENSYDFVQFESQLDIVLYFSLQRHVQLKGQIPLDQGLPITNDEDTRKIQFQFVCDLVDVLKATQLQFTKEIEVNTTRKKKNEQMIDVEQPPLQKPPPPPKKNLLAIGQEILTTPEVLLPRKGPYGIPFYGNQYVQFPSNADLINPNKKKRKPNGGKID</sequence>
<protein>
    <submittedName>
        <fullName evidence="2">Uncharacterized protein</fullName>
    </submittedName>
</protein>
<feature type="region of interest" description="Disordered" evidence="1">
    <location>
        <begin position="243"/>
        <end position="262"/>
    </location>
</feature>
<evidence type="ECO:0000313" key="3">
    <source>
        <dbReference type="Proteomes" id="UP000688137"/>
    </source>
</evidence>
<organism evidence="2 3">
    <name type="scientific">Paramecium primaurelia</name>
    <dbReference type="NCBI Taxonomy" id="5886"/>
    <lineage>
        <taxon>Eukaryota</taxon>
        <taxon>Sar</taxon>
        <taxon>Alveolata</taxon>
        <taxon>Ciliophora</taxon>
        <taxon>Intramacronucleata</taxon>
        <taxon>Oligohymenophorea</taxon>
        <taxon>Peniculida</taxon>
        <taxon>Parameciidae</taxon>
        <taxon>Paramecium</taxon>
    </lineage>
</organism>
<evidence type="ECO:0000313" key="2">
    <source>
        <dbReference type="EMBL" id="CAD8059041.1"/>
    </source>
</evidence>
<comment type="caution">
    <text evidence="2">The sequence shown here is derived from an EMBL/GenBank/DDBJ whole genome shotgun (WGS) entry which is preliminary data.</text>
</comment>
<reference evidence="2" key="1">
    <citation type="submission" date="2021-01" db="EMBL/GenBank/DDBJ databases">
        <authorList>
            <consortium name="Genoscope - CEA"/>
            <person name="William W."/>
        </authorList>
    </citation>
    <scope>NUCLEOTIDE SEQUENCE</scope>
</reference>
<dbReference type="AlphaFoldDB" id="A0A8S1KXD5"/>
<accession>A0A8S1KXD5</accession>
<proteinExistence type="predicted"/>
<gene>
    <name evidence="2" type="ORF">PPRIM_AZ9-3.1.T0280202</name>
</gene>
<keyword evidence="3" id="KW-1185">Reference proteome</keyword>
<feature type="compositionally biased region" description="Basic residues" evidence="1">
    <location>
        <begin position="250"/>
        <end position="262"/>
    </location>
</feature>
<dbReference type="Proteomes" id="UP000688137">
    <property type="component" value="Unassembled WGS sequence"/>
</dbReference>
<name>A0A8S1KXD5_PARPR</name>
<dbReference type="EMBL" id="CAJJDM010000027">
    <property type="protein sequence ID" value="CAD8059041.1"/>
    <property type="molecule type" value="Genomic_DNA"/>
</dbReference>
<evidence type="ECO:0000256" key="1">
    <source>
        <dbReference type="SAM" id="MobiDB-lite"/>
    </source>
</evidence>